<dbReference type="Proteomes" id="UP000649617">
    <property type="component" value="Unassembled WGS sequence"/>
</dbReference>
<dbReference type="InterPro" id="IPR024096">
    <property type="entry name" value="NO_sig/Golgi_transp_ligand-bd"/>
</dbReference>
<organism evidence="2 3">
    <name type="scientific">Symbiodinium pilosum</name>
    <name type="common">Dinoflagellate</name>
    <dbReference type="NCBI Taxonomy" id="2952"/>
    <lineage>
        <taxon>Eukaryota</taxon>
        <taxon>Sar</taxon>
        <taxon>Alveolata</taxon>
        <taxon>Dinophyceae</taxon>
        <taxon>Suessiales</taxon>
        <taxon>Symbiodiniaceae</taxon>
        <taxon>Symbiodinium</taxon>
    </lineage>
</organism>
<sequence length="123" mass="14302">MHGLIHTVWKEFIEEKYGPEVWRKALQACDVQDDTEFLEFKQHEDKLTHQVMSASMGVAAISLEASLELFGAYFVQFMVRQGWTQWLQAMGSSLQEFVQNLNDMHHVLERDFRSACFPIFTAS</sequence>
<evidence type="ECO:0000313" key="3">
    <source>
        <dbReference type="Proteomes" id="UP000649617"/>
    </source>
</evidence>
<evidence type="ECO:0000313" key="2">
    <source>
        <dbReference type="EMBL" id="CAE7480924.1"/>
    </source>
</evidence>
<dbReference type="GO" id="GO:0019934">
    <property type="term" value="P:cGMP-mediated signaling"/>
    <property type="evidence" value="ECO:0007669"/>
    <property type="project" value="TreeGrafter"/>
</dbReference>
<evidence type="ECO:0000259" key="1">
    <source>
        <dbReference type="Pfam" id="PF07700"/>
    </source>
</evidence>
<dbReference type="EMBL" id="CAJNIZ010025003">
    <property type="protein sequence ID" value="CAE7480924.1"/>
    <property type="molecule type" value="Genomic_DNA"/>
</dbReference>
<dbReference type="PANTHER" id="PTHR45655:SF13">
    <property type="entry name" value="SOLUBLE GUANYLATE CYCLASE GCY-32-RELATED"/>
    <property type="match status" value="1"/>
</dbReference>
<dbReference type="GO" id="GO:0004383">
    <property type="term" value="F:guanylate cyclase activity"/>
    <property type="evidence" value="ECO:0007669"/>
    <property type="project" value="TreeGrafter"/>
</dbReference>
<dbReference type="GO" id="GO:0070482">
    <property type="term" value="P:response to oxygen levels"/>
    <property type="evidence" value="ECO:0007669"/>
    <property type="project" value="TreeGrafter"/>
</dbReference>
<dbReference type="Gene3D" id="3.90.1520.10">
    <property type="entry name" value="H-NOX domain"/>
    <property type="match status" value="1"/>
</dbReference>
<dbReference type="SUPFAM" id="SSF111126">
    <property type="entry name" value="Ligand-binding domain in the NO signalling and Golgi transport"/>
    <property type="match status" value="1"/>
</dbReference>
<protein>
    <submittedName>
        <fullName evidence="2">Gcy-37 protein</fullName>
    </submittedName>
</protein>
<dbReference type="AlphaFoldDB" id="A0A812SGU1"/>
<accession>A0A812SGU1</accession>
<keyword evidence="3" id="KW-1185">Reference proteome</keyword>
<name>A0A812SGU1_SYMPI</name>
<reference evidence="2" key="1">
    <citation type="submission" date="2021-02" db="EMBL/GenBank/DDBJ databases">
        <authorList>
            <person name="Dougan E. K."/>
            <person name="Rhodes N."/>
            <person name="Thang M."/>
            <person name="Chan C."/>
        </authorList>
    </citation>
    <scope>NUCLEOTIDE SEQUENCE</scope>
</reference>
<dbReference type="GO" id="GO:0020037">
    <property type="term" value="F:heme binding"/>
    <property type="evidence" value="ECO:0007669"/>
    <property type="project" value="InterPro"/>
</dbReference>
<dbReference type="PANTHER" id="PTHR45655">
    <property type="entry name" value="GUANYLATE CYCLASE SOLUBLE SUBUNIT BETA-2"/>
    <property type="match status" value="1"/>
</dbReference>
<dbReference type="OrthoDB" id="411653at2759"/>
<feature type="domain" description="Heme NO-binding" evidence="1">
    <location>
        <begin position="2"/>
        <end position="121"/>
    </location>
</feature>
<dbReference type="Pfam" id="PF07700">
    <property type="entry name" value="HNOB"/>
    <property type="match status" value="1"/>
</dbReference>
<dbReference type="InterPro" id="IPR038158">
    <property type="entry name" value="H-NOX_domain_sf"/>
</dbReference>
<comment type="caution">
    <text evidence="2">The sequence shown here is derived from an EMBL/GenBank/DDBJ whole genome shotgun (WGS) entry which is preliminary data.</text>
</comment>
<dbReference type="InterPro" id="IPR011644">
    <property type="entry name" value="Heme_NO-bd"/>
</dbReference>
<feature type="non-terminal residue" evidence="2">
    <location>
        <position position="1"/>
    </location>
</feature>
<gene>
    <name evidence="2" type="primary">gcy-37</name>
    <name evidence="2" type="ORF">SPIL2461_LOCUS12271</name>
</gene>
<proteinExistence type="predicted"/>
<dbReference type="GO" id="GO:0008074">
    <property type="term" value="C:guanylate cyclase complex, soluble"/>
    <property type="evidence" value="ECO:0007669"/>
    <property type="project" value="TreeGrafter"/>
</dbReference>